<feature type="transmembrane region" description="Helical" evidence="7">
    <location>
        <begin position="77"/>
        <end position="107"/>
    </location>
</feature>
<dbReference type="AlphaFoldDB" id="A0A0S7BZL0"/>
<keyword evidence="5 7" id="KW-0472">Membrane</keyword>
<evidence type="ECO:0000256" key="5">
    <source>
        <dbReference type="ARBA" id="ARBA00023136"/>
    </source>
</evidence>
<dbReference type="GO" id="GO:0009060">
    <property type="term" value="P:aerobic respiration"/>
    <property type="evidence" value="ECO:0007669"/>
    <property type="project" value="InterPro"/>
</dbReference>
<evidence type="ECO:0000313" key="10">
    <source>
        <dbReference type="Proteomes" id="UP000053091"/>
    </source>
</evidence>
<reference evidence="9" key="1">
    <citation type="journal article" date="2015" name="Genome Announc.">
        <title>Draft Genome Sequence of Bacteroidales Strain TBC1, a Novel Isolate from a Methanogenic Wastewater Treatment System.</title>
        <authorList>
            <person name="Tourlousse D.M."/>
            <person name="Matsuura N."/>
            <person name="Sun L."/>
            <person name="Toyonaga M."/>
            <person name="Kuroda K."/>
            <person name="Ohashi A."/>
            <person name="Cruz R."/>
            <person name="Yamaguchi T."/>
            <person name="Sekiguchi Y."/>
        </authorList>
    </citation>
    <scope>NUCLEOTIDE SEQUENCE [LARGE SCALE GENOMIC DNA]</scope>
    <source>
        <strain evidence="9">TBC1</strain>
    </source>
</reference>
<dbReference type="PANTHER" id="PTHR10422">
    <property type="entry name" value="CYTOCHROME C OXIDASE SUBUNIT 1"/>
    <property type="match status" value="1"/>
</dbReference>
<dbReference type="PRINTS" id="PR01165">
    <property type="entry name" value="CYCOXIDASEI"/>
</dbReference>
<keyword evidence="6" id="KW-0349">Heme</keyword>
<dbReference type="EMBL" id="DF968182">
    <property type="protein sequence ID" value="GAP42804.1"/>
    <property type="molecule type" value="Genomic_DNA"/>
</dbReference>
<dbReference type="PANTHER" id="PTHR10422:SF18">
    <property type="entry name" value="CYTOCHROME C OXIDASE SUBUNIT 1"/>
    <property type="match status" value="1"/>
</dbReference>
<keyword evidence="6" id="KW-0479">Metal-binding</keyword>
<dbReference type="STRING" id="1678841.TBC1_11944"/>
<dbReference type="Gene3D" id="1.20.210.10">
    <property type="entry name" value="Cytochrome c oxidase-like, subunit I domain"/>
    <property type="match status" value="1"/>
</dbReference>
<dbReference type="InterPro" id="IPR000883">
    <property type="entry name" value="Cyt_C_Oxase_1"/>
</dbReference>
<evidence type="ECO:0000256" key="2">
    <source>
        <dbReference type="ARBA" id="ARBA00022660"/>
    </source>
</evidence>
<feature type="transmembrane region" description="Helical" evidence="7">
    <location>
        <begin position="394"/>
        <end position="414"/>
    </location>
</feature>
<keyword evidence="6" id="KW-0408">Iron</keyword>
<evidence type="ECO:0000256" key="1">
    <source>
        <dbReference type="ARBA" id="ARBA00004141"/>
    </source>
</evidence>
<feature type="transmembrane region" description="Helical" evidence="7">
    <location>
        <begin position="284"/>
        <end position="305"/>
    </location>
</feature>
<keyword evidence="3 6" id="KW-0812">Transmembrane</keyword>
<dbReference type="GO" id="GO:0022904">
    <property type="term" value="P:respiratory electron transport chain"/>
    <property type="evidence" value="ECO:0007669"/>
    <property type="project" value="TreeGrafter"/>
</dbReference>
<feature type="transmembrane region" description="Helical" evidence="7">
    <location>
        <begin position="320"/>
        <end position="342"/>
    </location>
</feature>
<comment type="similarity">
    <text evidence="6">Belongs to the heme-copper respiratory oxidase family.</text>
</comment>
<keyword evidence="2 6" id="KW-0679">Respiratory chain</keyword>
<dbReference type="Pfam" id="PF00115">
    <property type="entry name" value="COX1"/>
    <property type="match status" value="1"/>
</dbReference>
<sequence length="535" mass="60185">MTDFNNSHKEPNYLEYRGKYKGILGWITSTDHKRIGLLYFYSMMFFFLAGVVMGLLMKYELISPGEQIMGAQTYNGLFTLHGLTMIFLFVIPGVAAVFGNFFLPILIGAKDVSFPRLNLMSWYLYIIGAIVVLISQFIGDGPPDTGWTFYAPYSLKTNTNVVAAVTGAFILGFSSILTGLNFIVTMHRLRAPGMGWLRMPLFGWALYGTGWIQLLATPVVGITFLMVIAERLLGIGFFDPAIGGDPILYQHLFWIYSHPAVYIMILPAMGAITEIIPTFARKTIFGYTAIVISSMAIAFVGYFVWGHHMFTSGMSSTSRWVFSLLTFLVAIPSAIKVFNWTATLYKSSINLQTPFYWAIAFVFVFMIGGFSGLVLGSLATDIHVHDTAFVVAHFHYIVFGGTGFAFFGALHYWFPKMFAKVYNFKVANIGLIVFFIGFNMLYFPMFYLGLLGMPRRYYDYLPMFHSANILSTVGSWIMATGLLIIIINLIRARKGSGKEIDDPWDGKTLEWTIPSPPIVENFEQIPEVKHGPYEY</sequence>
<dbReference type="GO" id="GO:0016020">
    <property type="term" value="C:membrane"/>
    <property type="evidence" value="ECO:0007669"/>
    <property type="project" value="UniProtKB-SubCell"/>
</dbReference>
<dbReference type="PROSITE" id="PS50855">
    <property type="entry name" value="COX1"/>
    <property type="match status" value="1"/>
</dbReference>
<feature type="transmembrane region" description="Helical" evidence="7">
    <location>
        <begin position="248"/>
        <end position="272"/>
    </location>
</feature>
<proteinExistence type="inferred from homology"/>
<name>A0A0S7BZL0_9BACT</name>
<dbReference type="SUPFAM" id="SSF81442">
    <property type="entry name" value="Cytochrome c oxidase subunit I-like"/>
    <property type="match status" value="1"/>
</dbReference>
<gene>
    <name evidence="9" type="ORF">TBC1_11944</name>
</gene>
<feature type="transmembrane region" description="Helical" evidence="7">
    <location>
        <begin position="119"/>
        <end position="139"/>
    </location>
</feature>
<dbReference type="PROSITE" id="PS00077">
    <property type="entry name" value="COX1_CUB"/>
    <property type="match status" value="1"/>
</dbReference>
<feature type="transmembrane region" description="Helical" evidence="7">
    <location>
        <begin position="469"/>
        <end position="490"/>
    </location>
</feature>
<evidence type="ECO:0000256" key="3">
    <source>
        <dbReference type="ARBA" id="ARBA00022692"/>
    </source>
</evidence>
<feature type="domain" description="Cytochrome oxidase subunit I profile" evidence="8">
    <location>
        <begin position="20"/>
        <end position="529"/>
    </location>
</feature>
<accession>A0A0S7BZL0</accession>
<keyword evidence="10" id="KW-1185">Reference proteome</keyword>
<dbReference type="InterPro" id="IPR036927">
    <property type="entry name" value="Cyt_c_oxase-like_su1_sf"/>
</dbReference>
<feature type="transmembrane region" description="Helical" evidence="7">
    <location>
        <begin position="37"/>
        <end position="57"/>
    </location>
</feature>
<evidence type="ECO:0000313" key="9">
    <source>
        <dbReference type="EMBL" id="GAP42804.1"/>
    </source>
</evidence>
<dbReference type="PATRIC" id="fig|1678841.3.peg.1067"/>
<evidence type="ECO:0000259" key="8">
    <source>
        <dbReference type="PROSITE" id="PS50855"/>
    </source>
</evidence>
<dbReference type="InterPro" id="IPR023616">
    <property type="entry name" value="Cyt_c_oxase-like_su1_dom"/>
</dbReference>
<comment type="subcellular location">
    <subcellularLocation>
        <location evidence="1">Membrane</location>
        <topology evidence="1">Multi-pass membrane protein</topology>
    </subcellularLocation>
</comment>
<dbReference type="Proteomes" id="UP000053091">
    <property type="component" value="Unassembled WGS sequence"/>
</dbReference>
<keyword evidence="4 7" id="KW-1133">Transmembrane helix</keyword>
<dbReference type="GO" id="GO:0004129">
    <property type="term" value="F:cytochrome-c oxidase activity"/>
    <property type="evidence" value="ECO:0007669"/>
    <property type="project" value="InterPro"/>
</dbReference>
<dbReference type="GO" id="GO:0020037">
    <property type="term" value="F:heme binding"/>
    <property type="evidence" value="ECO:0007669"/>
    <property type="project" value="InterPro"/>
</dbReference>
<keyword evidence="6" id="KW-0249">Electron transport</keyword>
<evidence type="ECO:0000256" key="4">
    <source>
        <dbReference type="ARBA" id="ARBA00022989"/>
    </source>
</evidence>
<feature type="transmembrane region" description="Helical" evidence="7">
    <location>
        <begin position="354"/>
        <end position="374"/>
    </location>
</feature>
<dbReference type="InterPro" id="IPR023615">
    <property type="entry name" value="Cyt_c_Oxase_su1_BS"/>
</dbReference>
<keyword evidence="6" id="KW-0813">Transport</keyword>
<evidence type="ECO:0000256" key="7">
    <source>
        <dbReference type="SAM" id="Phobius"/>
    </source>
</evidence>
<dbReference type="OrthoDB" id="9759913at2"/>
<dbReference type="GO" id="GO:0015990">
    <property type="term" value="P:electron transport coupled proton transport"/>
    <property type="evidence" value="ECO:0007669"/>
    <property type="project" value="TreeGrafter"/>
</dbReference>
<feature type="transmembrane region" description="Helical" evidence="7">
    <location>
        <begin position="159"/>
        <end position="184"/>
    </location>
</feature>
<evidence type="ECO:0000256" key="6">
    <source>
        <dbReference type="RuleBase" id="RU000370"/>
    </source>
</evidence>
<organism evidence="9">
    <name type="scientific">Lentimicrobium saccharophilum</name>
    <dbReference type="NCBI Taxonomy" id="1678841"/>
    <lineage>
        <taxon>Bacteria</taxon>
        <taxon>Pseudomonadati</taxon>
        <taxon>Bacteroidota</taxon>
        <taxon>Bacteroidia</taxon>
        <taxon>Bacteroidales</taxon>
        <taxon>Lentimicrobiaceae</taxon>
        <taxon>Lentimicrobium</taxon>
    </lineage>
</organism>
<feature type="transmembrane region" description="Helical" evidence="7">
    <location>
        <begin position="426"/>
        <end position="449"/>
    </location>
</feature>
<protein>
    <submittedName>
        <fullName evidence="9">Heme/copper-type cytochrome</fullName>
    </submittedName>
</protein>
<feature type="transmembrane region" description="Helical" evidence="7">
    <location>
        <begin position="204"/>
        <end position="228"/>
    </location>
</feature>